<comment type="caution">
    <text evidence="2">The sequence shown here is derived from an EMBL/GenBank/DDBJ whole genome shotgun (WGS) entry which is preliminary data.</text>
</comment>
<gene>
    <name evidence="2" type="ORF">RM844_12040</name>
</gene>
<dbReference type="Pfam" id="PF13560">
    <property type="entry name" value="HTH_31"/>
    <property type="match status" value="1"/>
</dbReference>
<keyword evidence="3" id="KW-1185">Reference proteome</keyword>
<dbReference type="Pfam" id="PF19054">
    <property type="entry name" value="DUF5753"/>
    <property type="match status" value="1"/>
</dbReference>
<evidence type="ECO:0000259" key="1">
    <source>
        <dbReference type="Pfam" id="PF19054"/>
    </source>
</evidence>
<organism evidence="2 3">
    <name type="scientific">Streptomyces chisholmiae</name>
    <dbReference type="NCBI Taxonomy" id="3075540"/>
    <lineage>
        <taxon>Bacteria</taxon>
        <taxon>Bacillati</taxon>
        <taxon>Actinomycetota</taxon>
        <taxon>Actinomycetes</taxon>
        <taxon>Kitasatosporales</taxon>
        <taxon>Streptomycetaceae</taxon>
        <taxon>Streptomyces</taxon>
    </lineage>
</organism>
<feature type="domain" description="DUF5753" evidence="1">
    <location>
        <begin position="103"/>
        <end position="283"/>
    </location>
</feature>
<sequence length="290" mass="32887">MAARARPTARRIELGHELRQLRQQAELTLEEAVRGLPLSDTKLYRVETGLQDLRNANDLRKLLARYDVTDDEDVERLLAIQRGASSREWWTQFRSSMPSGMPRFVGIESAAQSIRAYHPCLVLGLLQTEGYARALYEIAKPIEDTTNAFIENGVKVRMKRKESLFVEEDPLRLWVILYEPSLRYVVGGAETMREQYDEITKLSSLDHVTVQVLPQAVRGYLPDHDFTILDLGDTLPTTVQVDNAWGASSVSDTPQEVGKFTRKFDALVASALPPEDTPKFLQQLSREITE</sequence>
<protein>
    <submittedName>
        <fullName evidence="2">Helix-turn-helix transcriptional regulator</fullName>
    </submittedName>
</protein>
<proteinExistence type="predicted"/>
<evidence type="ECO:0000313" key="3">
    <source>
        <dbReference type="Proteomes" id="UP001183410"/>
    </source>
</evidence>
<reference evidence="3" key="1">
    <citation type="submission" date="2023-07" db="EMBL/GenBank/DDBJ databases">
        <title>30 novel species of actinomycetes from the DSMZ collection.</title>
        <authorList>
            <person name="Nouioui I."/>
        </authorList>
    </citation>
    <scope>NUCLEOTIDE SEQUENCE [LARGE SCALE GENOMIC DNA]</scope>
    <source>
        <strain evidence="3">DSM 44915</strain>
    </source>
</reference>
<dbReference type="InterPro" id="IPR001387">
    <property type="entry name" value="Cro/C1-type_HTH"/>
</dbReference>
<evidence type="ECO:0000313" key="2">
    <source>
        <dbReference type="EMBL" id="MDT0267019.1"/>
    </source>
</evidence>
<dbReference type="Proteomes" id="UP001183410">
    <property type="component" value="Unassembled WGS sequence"/>
</dbReference>
<dbReference type="SUPFAM" id="SSF47413">
    <property type="entry name" value="lambda repressor-like DNA-binding domains"/>
    <property type="match status" value="1"/>
</dbReference>
<accession>A0ABU2JR66</accession>
<name>A0ABU2JR66_9ACTN</name>
<dbReference type="RefSeq" id="WP_311667077.1">
    <property type="nucleotide sequence ID" value="NZ_JAVREO010000006.1"/>
</dbReference>
<dbReference type="InterPro" id="IPR043917">
    <property type="entry name" value="DUF5753"/>
</dbReference>
<dbReference type="EMBL" id="JAVREO010000006">
    <property type="protein sequence ID" value="MDT0267019.1"/>
    <property type="molecule type" value="Genomic_DNA"/>
</dbReference>
<dbReference type="InterPro" id="IPR010982">
    <property type="entry name" value="Lambda_DNA-bd_dom_sf"/>
</dbReference>
<dbReference type="CDD" id="cd00093">
    <property type="entry name" value="HTH_XRE"/>
    <property type="match status" value="1"/>
</dbReference>